<dbReference type="RefSeq" id="WP_211469380.1">
    <property type="nucleotide sequence ID" value="NZ_JAGSXH010000067.1"/>
</dbReference>
<feature type="compositionally biased region" description="Basic and acidic residues" evidence="7">
    <location>
        <begin position="941"/>
        <end position="960"/>
    </location>
</feature>
<dbReference type="PANTHER" id="PTHR45527">
    <property type="entry name" value="NONRIBOSOMAL PEPTIDE SYNTHETASE"/>
    <property type="match status" value="1"/>
</dbReference>
<dbReference type="InterPro" id="IPR020806">
    <property type="entry name" value="PKS_PP-bd"/>
</dbReference>
<feature type="region of interest" description="Disordered" evidence="7">
    <location>
        <begin position="1994"/>
        <end position="2024"/>
    </location>
</feature>
<dbReference type="PANTHER" id="PTHR45527:SF1">
    <property type="entry name" value="FATTY ACID SYNTHASE"/>
    <property type="match status" value="1"/>
</dbReference>
<dbReference type="PROSITE" id="PS50075">
    <property type="entry name" value="CARRIER"/>
    <property type="match status" value="2"/>
</dbReference>
<dbReference type="FunFam" id="3.30.300.30:FF:000010">
    <property type="entry name" value="Enterobactin synthetase component F"/>
    <property type="match status" value="1"/>
</dbReference>
<dbReference type="FunFam" id="2.30.38.10:FF:000001">
    <property type="entry name" value="Non-ribosomal peptide synthetase PvdI"/>
    <property type="match status" value="1"/>
</dbReference>
<dbReference type="CDD" id="cd17646">
    <property type="entry name" value="A_NRPS_AB3403-like"/>
    <property type="match status" value="1"/>
</dbReference>
<dbReference type="Gene3D" id="3.30.300.30">
    <property type="match status" value="1"/>
</dbReference>
<dbReference type="InterPro" id="IPR025110">
    <property type="entry name" value="AMP-bd_C"/>
</dbReference>
<dbReference type="Pfam" id="PF13193">
    <property type="entry name" value="AMP-binding_C"/>
    <property type="match status" value="1"/>
</dbReference>
<dbReference type="SUPFAM" id="SSF56801">
    <property type="entry name" value="Acetyl-CoA synthetase-like"/>
    <property type="match status" value="1"/>
</dbReference>
<dbReference type="SUPFAM" id="SSF52777">
    <property type="entry name" value="CoA-dependent acyltransferases"/>
    <property type="match status" value="6"/>
</dbReference>
<dbReference type="InterPro" id="IPR045851">
    <property type="entry name" value="AMP-bd_C_sf"/>
</dbReference>
<keyword evidence="6" id="KW-0045">Antibiotic biosynthesis</keyword>
<organism evidence="9 10">
    <name type="scientific">Actinocrinis puniceicyclus</name>
    <dbReference type="NCBI Taxonomy" id="977794"/>
    <lineage>
        <taxon>Bacteria</taxon>
        <taxon>Bacillati</taxon>
        <taxon>Actinomycetota</taxon>
        <taxon>Actinomycetes</taxon>
        <taxon>Catenulisporales</taxon>
        <taxon>Actinospicaceae</taxon>
        <taxon>Actinocrinis</taxon>
    </lineage>
</organism>
<dbReference type="PROSITE" id="PS00012">
    <property type="entry name" value="PHOSPHOPANTETHEINE"/>
    <property type="match status" value="1"/>
</dbReference>
<dbReference type="InterPro" id="IPR036736">
    <property type="entry name" value="ACP-like_sf"/>
</dbReference>
<dbReference type="InterPro" id="IPR000873">
    <property type="entry name" value="AMP-dep_synth/lig_dom"/>
</dbReference>
<evidence type="ECO:0000256" key="5">
    <source>
        <dbReference type="ARBA" id="ARBA00022737"/>
    </source>
</evidence>
<dbReference type="SMART" id="SM00823">
    <property type="entry name" value="PKS_PP"/>
    <property type="match status" value="2"/>
</dbReference>
<reference evidence="9" key="1">
    <citation type="submission" date="2021-04" db="EMBL/GenBank/DDBJ databases">
        <title>Genome based classification of Actinospica acidithermotolerans sp. nov., an actinobacterium isolated from an Indonesian hot spring.</title>
        <authorList>
            <person name="Kusuma A.B."/>
            <person name="Putra K.E."/>
            <person name="Nafisah S."/>
            <person name="Loh J."/>
            <person name="Nouioui I."/>
            <person name="Goodfellow M."/>
        </authorList>
    </citation>
    <scope>NUCLEOTIDE SEQUENCE</scope>
    <source>
        <strain evidence="9">DSM 45618</strain>
    </source>
</reference>
<dbReference type="PROSITE" id="PS00455">
    <property type="entry name" value="AMP_BINDING"/>
    <property type="match status" value="1"/>
</dbReference>
<dbReference type="Gene3D" id="3.40.50.1820">
    <property type="entry name" value="alpha/beta hydrolase"/>
    <property type="match status" value="1"/>
</dbReference>
<dbReference type="InterPro" id="IPR006162">
    <property type="entry name" value="Ppantetheine_attach_site"/>
</dbReference>
<dbReference type="InterPro" id="IPR023213">
    <property type="entry name" value="CAT-like_dom_sf"/>
</dbReference>
<dbReference type="EMBL" id="JAGSXH010000067">
    <property type="protein sequence ID" value="MBS2965020.1"/>
    <property type="molecule type" value="Genomic_DNA"/>
</dbReference>
<comment type="cofactor">
    <cofactor evidence="1">
        <name>pantetheine 4'-phosphate</name>
        <dbReference type="ChEBI" id="CHEBI:47942"/>
    </cofactor>
</comment>
<dbReference type="NCBIfam" id="TIGR01733">
    <property type="entry name" value="AA-adenyl-dom"/>
    <property type="match status" value="1"/>
</dbReference>
<evidence type="ECO:0000256" key="7">
    <source>
        <dbReference type="SAM" id="MobiDB-lite"/>
    </source>
</evidence>
<evidence type="ECO:0000313" key="9">
    <source>
        <dbReference type="EMBL" id="MBS2965020.1"/>
    </source>
</evidence>
<name>A0A8J8BE00_9ACTN</name>
<protein>
    <submittedName>
        <fullName evidence="9">Amino acid adenylation domain-containing protein</fullName>
    </submittedName>
</protein>
<evidence type="ECO:0000256" key="1">
    <source>
        <dbReference type="ARBA" id="ARBA00001957"/>
    </source>
</evidence>
<feature type="compositionally biased region" description="Low complexity" evidence="7">
    <location>
        <begin position="2000"/>
        <end position="2023"/>
    </location>
</feature>
<comment type="caution">
    <text evidence="9">The sequence shown here is derived from an EMBL/GenBank/DDBJ whole genome shotgun (WGS) entry which is preliminary data.</text>
</comment>
<dbReference type="InterPro" id="IPR009081">
    <property type="entry name" value="PP-bd_ACP"/>
</dbReference>
<dbReference type="Gene3D" id="2.30.38.10">
    <property type="entry name" value="Luciferase, Domain 3"/>
    <property type="match status" value="1"/>
</dbReference>
<evidence type="ECO:0000313" key="10">
    <source>
        <dbReference type="Proteomes" id="UP000677913"/>
    </source>
</evidence>
<dbReference type="GO" id="GO:0031177">
    <property type="term" value="F:phosphopantetheine binding"/>
    <property type="evidence" value="ECO:0007669"/>
    <property type="project" value="InterPro"/>
</dbReference>
<dbReference type="Gene3D" id="1.10.1200.10">
    <property type="entry name" value="ACP-like"/>
    <property type="match status" value="1"/>
</dbReference>
<keyword evidence="3" id="KW-0596">Phosphopantetheine</keyword>
<dbReference type="FunFam" id="1.10.1200.10:FF:000005">
    <property type="entry name" value="Nonribosomal peptide synthetase 1"/>
    <property type="match status" value="1"/>
</dbReference>
<dbReference type="Pfam" id="PF00668">
    <property type="entry name" value="Condensation"/>
    <property type="match status" value="3"/>
</dbReference>
<dbReference type="GO" id="GO:0008610">
    <property type="term" value="P:lipid biosynthetic process"/>
    <property type="evidence" value="ECO:0007669"/>
    <property type="project" value="UniProtKB-ARBA"/>
</dbReference>
<dbReference type="InterPro" id="IPR010071">
    <property type="entry name" value="AA_adenyl_dom"/>
</dbReference>
<keyword evidence="5" id="KW-0677">Repeat</keyword>
<dbReference type="InterPro" id="IPR001242">
    <property type="entry name" value="Condensation_dom"/>
</dbReference>
<feature type="domain" description="Carrier" evidence="8">
    <location>
        <begin position="960"/>
        <end position="1036"/>
    </location>
</feature>
<feature type="domain" description="Carrier" evidence="8">
    <location>
        <begin position="2029"/>
        <end position="2110"/>
    </location>
</feature>
<dbReference type="Proteomes" id="UP000677913">
    <property type="component" value="Unassembled WGS sequence"/>
</dbReference>
<dbReference type="InterPro" id="IPR020845">
    <property type="entry name" value="AMP-binding_CS"/>
</dbReference>
<dbReference type="SUPFAM" id="SSF47336">
    <property type="entry name" value="ACP-like"/>
    <property type="match status" value="2"/>
</dbReference>
<keyword evidence="10" id="KW-1185">Reference proteome</keyword>
<dbReference type="NCBIfam" id="TIGR01720">
    <property type="entry name" value="NRPS-para261"/>
    <property type="match status" value="1"/>
</dbReference>
<evidence type="ECO:0000256" key="2">
    <source>
        <dbReference type="ARBA" id="ARBA00006432"/>
    </source>
</evidence>
<proteinExistence type="inferred from homology"/>
<dbReference type="Gene3D" id="3.30.559.30">
    <property type="entry name" value="Nonribosomal peptide synthetase, condensation domain"/>
    <property type="match status" value="3"/>
</dbReference>
<dbReference type="Gene3D" id="3.30.559.10">
    <property type="entry name" value="Chloramphenicol acetyltransferase-like domain"/>
    <property type="match status" value="3"/>
</dbReference>
<dbReference type="GO" id="GO:0005829">
    <property type="term" value="C:cytosol"/>
    <property type="evidence" value="ECO:0007669"/>
    <property type="project" value="TreeGrafter"/>
</dbReference>
<dbReference type="CDD" id="cd19543">
    <property type="entry name" value="DCL_NRPS"/>
    <property type="match status" value="2"/>
</dbReference>
<feature type="region of interest" description="Disordered" evidence="7">
    <location>
        <begin position="939"/>
        <end position="960"/>
    </location>
</feature>
<dbReference type="GO" id="GO:0009366">
    <property type="term" value="C:enterobactin synthetase complex"/>
    <property type="evidence" value="ECO:0007669"/>
    <property type="project" value="TreeGrafter"/>
</dbReference>
<dbReference type="GO" id="GO:0009239">
    <property type="term" value="P:enterobactin biosynthetic process"/>
    <property type="evidence" value="ECO:0007669"/>
    <property type="project" value="TreeGrafter"/>
</dbReference>
<dbReference type="Pfam" id="PF00550">
    <property type="entry name" value="PP-binding"/>
    <property type="match status" value="2"/>
</dbReference>
<dbReference type="InterPro" id="IPR029058">
    <property type="entry name" value="AB_hydrolase_fold"/>
</dbReference>
<dbReference type="Pfam" id="PF00501">
    <property type="entry name" value="AMP-binding"/>
    <property type="match status" value="1"/>
</dbReference>
<keyword evidence="4" id="KW-0597">Phosphoprotein</keyword>
<sequence>MKQSALEAVLPLTPLQEGMLFHALYDESGVDVYNVQTPCVLDGALDEAVLRAACQGVVDRHAALRAGFVQRRSGQTIQAIPRSVVVPFEVVDLGSLAAGEGAAALERLLVADRVRRFEMAVPPLVRFTLVRLGPRRHVLVFTHHHILLDGWSLPLVFRDLFALYAGRGADLPEVVPYRSYLSWLAEQDRAEAENAWREALDGIEEPTLVAAGHEVARISALPQRLRLELPEADTAAIAAEAKRRGLTLNTLVQGSWALLLNALTGRRDVVFGATVAGRPGQVAGVEEVVGLLMNTVPVRVRLDPGRSVAATLLHLQECQARLTAYQHLGLADIARAAGLGELFDTTTVFQNAPRERDGSGGAVPGLSVGLLDDEAARQEETGATHYPLTLVVLPGQRLAFELSYRPDVFDRDEAQSILDRLSHLIKAMTGNLDAALACVDVLTAPERARILGRWNETARILPGASLPELFETQVERTPDAIALIDAERRLAYRELDAEADRLARALRVRGVGPGDIVAVQLPRGLELVIALYAVHRAGAAYLPIDPDLPHERVRFMLADAAPALHIDQAEYAALWRLGASAQTAPPRIRPTVLDAAYVIYTSGSTGRPKGVVVPHAGIVNRLLWMQAQYPLAPDDRVLQKTPASFDVSVWEFFWPLLVGATLVLAKPDGHKDPAYLAETMRRHDVTTVHFVPSMLDAFLQTPEAGSCTRLRRVFCSGEALPARMAERFHALLPARLHNLYGPTEASVDVTAFAAQPGSRYRAGETVPIGRPIANTRAYVLDPALRPLPPGTVGELYIAGTGLARGYLGRAALTSERFVADPFGPPGTRMYRTGDLAHWTADGDLVFDGRTDHQVKLRGFRIEPGEIEHVLTAHADVARAAVIAREDTRGVTRLIGYVVPRDADALIDTTSLRRDLAAQLPQYMVPAALVSLPRLPLTPSGKLDRRALPEPDFASRGERRAPRTPREELLVALYAEVLGLEPERVGIDDDFFAQGGDSIISIQLAARARAGGLRITPRDVFAHPTVAGLARVARTADTGSREDPDAALGEVPLAPIAHWLRERGGPFAGFNQSMLLEVPPALGLEELTAAVQALLDHHDALRMVLRVDEGDGTWSQHVPARGAIRAADCVSRDDISALEDDGALRAHIARQARLAQAALDPQRGRMLRAVWFDAEPERTGRLLVMIHHLSVDGVSWRILLPDLQAAWDAITRGREPALAPVPTSLRTWATRLHREAHEPETLGEARRWASIVEDEEPLPTARPFDPAVDVQATARTLELTLPAGHTEPLLGSVPAALRAGVDDVLLCALALAVREWRRTRRDADADRDVDHAAPVVIDLEGHGREEPSAPGSEAELDLTRTVGWFTSLYPVRIEAAADWKPAVTGAGGGDADGTGDGSALLRALKSTKEQLRAVPRRGLGYGLLRYLNPAAAPDLAGRTGARLGFNYLGRFAAPESGLWQPAAEAECVGAQADPGMPLAHPVELNVLTRDHPDGPRLTASWTWAEGLLRESDVRELAELWFAALRALSALRPGAGTLTPSDVPLVSVTMEELEAIEARAPHGVADLLPLTAVQEGLLFHARYDTRSPALDVYNVQTVLDLEGDLDADRLRAACDTLVGRHDALRAAFIQREGGEPVQLIAPRVPLPWRQTDLRALDPAHARREADDFLAEDRARRFDPAAAALLRFTLIRLPGDRARLVFTHHHLLLDGWSLPRLLEELVRLYADGGDDAALGAPAPAREHLAWLRDQDRPAAELAWSRALAGLPQPTLLAPHADQNTVTALPAQLAHELPAQLTDRLAALARTEGFTLNTLIQGVWALLLASRTGRRDVVFGATVSGRSPDLAGAEDIIGLLINTVAVRVTLDPQEPLTGLFARVQREQSALSAYHHLGLSDIQRVAGLGTLFDSTLVFQNYPRGSLSAELPGTALRVIGFGGADAYHYPVKLMIVPGERLHLELSYRQDAYTSDEAERTVSELRRLLDRIAADPHAAVRTFLAPPAETPGPASSPVSTPASTPASSPATPRPEAVYRAPANAAEERLCALFARVLGAERVGADDDFFRLGGDSLKALRLIGALRPGPDVRTLFDAPTPAALARRLHRNDPSAPTEGQAP</sequence>
<dbReference type="FunFam" id="3.40.50.12780:FF:000012">
    <property type="entry name" value="Non-ribosomal peptide synthetase"/>
    <property type="match status" value="1"/>
</dbReference>
<comment type="similarity">
    <text evidence="2">Belongs to the ATP-dependent AMP-binding enzyme family.</text>
</comment>
<evidence type="ECO:0000256" key="4">
    <source>
        <dbReference type="ARBA" id="ARBA00022553"/>
    </source>
</evidence>
<dbReference type="GO" id="GO:0043041">
    <property type="term" value="P:amino acid activation for nonribosomal peptide biosynthetic process"/>
    <property type="evidence" value="ECO:0007669"/>
    <property type="project" value="TreeGrafter"/>
</dbReference>
<dbReference type="InterPro" id="IPR010060">
    <property type="entry name" value="NRPS_synth"/>
</dbReference>
<dbReference type="Gene3D" id="3.40.50.980">
    <property type="match status" value="2"/>
</dbReference>
<dbReference type="GO" id="GO:0047527">
    <property type="term" value="F:2,3-dihydroxybenzoate-serine ligase activity"/>
    <property type="evidence" value="ECO:0007669"/>
    <property type="project" value="TreeGrafter"/>
</dbReference>
<accession>A0A8J8BE00</accession>
<evidence type="ECO:0000256" key="6">
    <source>
        <dbReference type="ARBA" id="ARBA00023194"/>
    </source>
</evidence>
<dbReference type="FunFam" id="3.40.50.980:FF:000002">
    <property type="entry name" value="Enterobactin synthetase component F"/>
    <property type="match status" value="1"/>
</dbReference>
<gene>
    <name evidence="9" type="ORF">KGA66_18330</name>
</gene>
<evidence type="ECO:0000259" key="8">
    <source>
        <dbReference type="PROSITE" id="PS50075"/>
    </source>
</evidence>
<evidence type="ECO:0000256" key="3">
    <source>
        <dbReference type="ARBA" id="ARBA00022450"/>
    </source>
</evidence>